<evidence type="ECO:0000259" key="3">
    <source>
        <dbReference type="Pfam" id="PF00080"/>
    </source>
</evidence>
<dbReference type="InterPro" id="IPR024134">
    <property type="entry name" value="SOD_Cu/Zn_/chaperone"/>
</dbReference>
<reference evidence="4 5" key="1">
    <citation type="submission" date="2018-03" db="EMBL/GenBank/DDBJ databases">
        <title>Genomic Encyclopedia of Archaeal and Bacterial Type Strains, Phase II (KMG-II): from individual species to whole genera.</title>
        <authorList>
            <person name="Goeker M."/>
        </authorList>
    </citation>
    <scope>NUCLEOTIDE SEQUENCE [LARGE SCALE GENOMIC DNA]</scope>
    <source>
        <strain evidence="4 5">DSM 13175</strain>
    </source>
</reference>
<gene>
    <name evidence="4" type="ORF">CLV38_10438</name>
</gene>
<dbReference type="SUPFAM" id="SSF49329">
    <property type="entry name" value="Cu,Zn superoxide dismutase-like"/>
    <property type="match status" value="1"/>
</dbReference>
<feature type="region of interest" description="Disordered" evidence="2">
    <location>
        <begin position="28"/>
        <end position="52"/>
    </location>
</feature>
<feature type="domain" description="Superoxide dismutase copper/zinc binding" evidence="3">
    <location>
        <begin position="77"/>
        <end position="208"/>
    </location>
</feature>
<proteinExistence type="inferred from homology"/>
<dbReference type="Pfam" id="PF00080">
    <property type="entry name" value="Sod_Cu"/>
    <property type="match status" value="1"/>
</dbReference>
<accession>A0A2T0W9P0</accession>
<dbReference type="Gene3D" id="2.60.40.200">
    <property type="entry name" value="Superoxide dismutase, copper/zinc binding domain"/>
    <property type="match status" value="1"/>
</dbReference>
<protein>
    <submittedName>
        <fullName evidence="4">Cu-Zn family superoxide dismutase</fullName>
    </submittedName>
</protein>
<dbReference type="RefSeq" id="WP_211295405.1">
    <property type="nucleotide sequence ID" value="NZ_PVTO01000004.1"/>
</dbReference>
<comment type="similarity">
    <text evidence="1">Belongs to the Cu-Zn superoxide dismutase family.</text>
</comment>
<dbReference type="PANTHER" id="PTHR10003">
    <property type="entry name" value="SUPEROXIDE DISMUTASE CU-ZN -RELATED"/>
    <property type="match status" value="1"/>
</dbReference>
<dbReference type="Proteomes" id="UP000238205">
    <property type="component" value="Unassembled WGS sequence"/>
</dbReference>
<evidence type="ECO:0000256" key="2">
    <source>
        <dbReference type="SAM" id="MobiDB-lite"/>
    </source>
</evidence>
<dbReference type="PROSITE" id="PS51257">
    <property type="entry name" value="PROKAR_LIPOPROTEIN"/>
    <property type="match status" value="1"/>
</dbReference>
<dbReference type="GO" id="GO:0006801">
    <property type="term" value="P:superoxide metabolic process"/>
    <property type="evidence" value="ECO:0007669"/>
    <property type="project" value="InterPro"/>
</dbReference>
<dbReference type="InterPro" id="IPR001424">
    <property type="entry name" value="SOD_Cu_Zn_dom"/>
</dbReference>
<evidence type="ECO:0000256" key="1">
    <source>
        <dbReference type="ARBA" id="ARBA00010457"/>
    </source>
</evidence>
<sequence>MMFRRGKLALLSGAVLFMVACDEEVTELEESGQEEVAEDATDDETDEDTTILEDGGTDEEVTALDVDMVNSDSTYVGSAVFDEGEDGVTLTLNLEGLPAGEYGMHIHEAGMATPPTFEDAEGHFNPTDADHGFDAEDGHHLGDLPNLVVPENGIVSETIEIPGVTLLPGEDNTLATEEGTALIIHTEPDDYETQPTGDAGERMVGGVIFAPQE</sequence>
<evidence type="ECO:0000313" key="4">
    <source>
        <dbReference type="EMBL" id="PRY83432.1"/>
    </source>
</evidence>
<dbReference type="InterPro" id="IPR036423">
    <property type="entry name" value="SOD-like_Cu/Zn_dom_sf"/>
</dbReference>
<evidence type="ECO:0000313" key="5">
    <source>
        <dbReference type="Proteomes" id="UP000238205"/>
    </source>
</evidence>
<dbReference type="CDD" id="cd00305">
    <property type="entry name" value="Cu-Zn_Superoxide_Dismutase"/>
    <property type="match status" value="1"/>
</dbReference>
<keyword evidence="5" id="KW-1185">Reference proteome</keyword>
<dbReference type="GO" id="GO:0005507">
    <property type="term" value="F:copper ion binding"/>
    <property type="evidence" value="ECO:0007669"/>
    <property type="project" value="InterPro"/>
</dbReference>
<dbReference type="EMBL" id="PVTO01000004">
    <property type="protein sequence ID" value="PRY83432.1"/>
    <property type="molecule type" value="Genomic_DNA"/>
</dbReference>
<organism evidence="4 5">
    <name type="scientific">Alkalibacterium olivapovliticus</name>
    <dbReference type="NCBI Taxonomy" id="99907"/>
    <lineage>
        <taxon>Bacteria</taxon>
        <taxon>Bacillati</taxon>
        <taxon>Bacillota</taxon>
        <taxon>Bacilli</taxon>
        <taxon>Lactobacillales</taxon>
        <taxon>Carnobacteriaceae</taxon>
        <taxon>Alkalibacterium</taxon>
    </lineage>
</organism>
<dbReference type="AlphaFoldDB" id="A0A2T0W9P0"/>
<comment type="caution">
    <text evidence="4">The sequence shown here is derived from an EMBL/GenBank/DDBJ whole genome shotgun (WGS) entry which is preliminary data.</text>
</comment>
<name>A0A2T0W9P0_9LACT</name>